<dbReference type="EMBL" id="FOSZ01000003">
    <property type="protein sequence ID" value="SFK94339.1"/>
    <property type="molecule type" value="Genomic_DNA"/>
</dbReference>
<evidence type="ECO:0000259" key="3">
    <source>
        <dbReference type="PROSITE" id="PS51186"/>
    </source>
</evidence>
<reference evidence="5" key="1">
    <citation type="submission" date="2016-10" db="EMBL/GenBank/DDBJ databases">
        <authorList>
            <person name="Varghese N."/>
            <person name="Submissions S."/>
        </authorList>
    </citation>
    <scope>NUCLEOTIDE SEQUENCE [LARGE SCALE GENOMIC DNA]</scope>
    <source>
        <strain evidence="5">DSM 28453</strain>
    </source>
</reference>
<keyword evidence="5" id="KW-1185">Reference proteome</keyword>
<evidence type="ECO:0000313" key="4">
    <source>
        <dbReference type="EMBL" id="SFK94339.1"/>
    </source>
</evidence>
<dbReference type="OrthoDB" id="281808at2"/>
<dbReference type="AlphaFoldDB" id="A0A1I4DN11"/>
<evidence type="ECO:0000313" key="5">
    <source>
        <dbReference type="Proteomes" id="UP000198851"/>
    </source>
</evidence>
<dbReference type="GO" id="GO:0016747">
    <property type="term" value="F:acyltransferase activity, transferring groups other than amino-acyl groups"/>
    <property type="evidence" value="ECO:0007669"/>
    <property type="project" value="InterPro"/>
</dbReference>
<organism evidence="4 5">
    <name type="scientific">Shimia haliotis</name>
    <dbReference type="NCBI Taxonomy" id="1280847"/>
    <lineage>
        <taxon>Bacteria</taxon>
        <taxon>Pseudomonadati</taxon>
        <taxon>Pseudomonadota</taxon>
        <taxon>Alphaproteobacteria</taxon>
        <taxon>Rhodobacterales</taxon>
        <taxon>Roseobacteraceae</taxon>
    </lineage>
</organism>
<accession>A0A1I4DN11</accession>
<evidence type="ECO:0000256" key="2">
    <source>
        <dbReference type="ARBA" id="ARBA00023315"/>
    </source>
</evidence>
<proteinExistence type="predicted"/>
<feature type="domain" description="N-acetyltransferase" evidence="3">
    <location>
        <begin position="1"/>
        <end position="141"/>
    </location>
</feature>
<dbReference type="Gene3D" id="3.40.630.30">
    <property type="match status" value="1"/>
</dbReference>
<gene>
    <name evidence="4" type="ORF">SAMN04488036_103274</name>
</gene>
<name>A0A1I4DN11_9RHOB</name>
<dbReference type="SUPFAM" id="SSF55729">
    <property type="entry name" value="Acyl-CoA N-acyltransferases (Nat)"/>
    <property type="match status" value="1"/>
</dbReference>
<dbReference type="InterPro" id="IPR016181">
    <property type="entry name" value="Acyl_CoA_acyltransferase"/>
</dbReference>
<dbReference type="PROSITE" id="PS51186">
    <property type="entry name" value="GNAT"/>
    <property type="match status" value="1"/>
</dbReference>
<protein>
    <submittedName>
        <fullName evidence="4">Acetyltransferase (GNAT) family protein</fullName>
    </submittedName>
</protein>
<evidence type="ECO:0000256" key="1">
    <source>
        <dbReference type="ARBA" id="ARBA00022679"/>
    </source>
</evidence>
<dbReference type="RefSeq" id="WP_093323246.1">
    <property type="nucleotide sequence ID" value="NZ_FOSZ01000003.1"/>
</dbReference>
<dbReference type="Pfam" id="PF00583">
    <property type="entry name" value="Acetyltransf_1"/>
    <property type="match status" value="1"/>
</dbReference>
<dbReference type="InterPro" id="IPR000182">
    <property type="entry name" value="GNAT_dom"/>
</dbReference>
<dbReference type="PANTHER" id="PTHR43877">
    <property type="entry name" value="AMINOALKYLPHOSPHONATE N-ACETYLTRANSFERASE-RELATED-RELATED"/>
    <property type="match status" value="1"/>
</dbReference>
<dbReference type="STRING" id="1280847.SAMN04488036_103274"/>
<dbReference type="InterPro" id="IPR050832">
    <property type="entry name" value="Bact_Acetyltransf"/>
</dbReference>
<sequence length="141" mass="14893">MLPRLAQAYEAEAIARLIDAAFQPYRDQGVVLPDVSGGIDRMIAAGQVWVAGRAEVQGVLVVTIAPPKAHLMNVAVAPDAHGKGLGGKLIGHAVALAKDAGCDEIALATHVDLTGNIALYHHLGWQETERDGNRVMMSRAL</sequence>
<keyword evidence="1 4" id="KW-0808">Transferase</keyword>
<keyword evidence="2" id="KW-0012">Acyltransferase</keyword>
<dbReference type="Proteomes" id="UP000198851">
    <property type="component" value="Unassembled WGS sequence"/>
</dbReference>